<sequence>MEELWQTRRHDDFYHGLIQVAALMHQLKRGKVRGARKLATTAIGYLAPFSPEKKGVNVAEVLRRLKKRYLKLRGSSILPMWKPWTPLSVHCPVYPLNLWRNI</sequence>
<proteinExistence type="predicted"/>
<evidence type="ECO:0000313" key="2">
    <source>
        <dbReference type="Proteomes" id="UP000617979"/>
    </source>
</evidence>
<evidence type="ECO:0008006" key="3">
    <source>
        <dbReference type="Google" id="ProtNLM"/>
    </source>
</evidence>
<dbReference type="Gene3D" id="1.10.3450.10">
    <property type="entry name" value="TTHA0068-like"/>
    <property type="match status" value="1"/>
</dbReference>
<dbReference type="InterPro" id="IPR023203">
    <property type="entry name" value="TTHA0068_sf"/>
</dbReference>
<accession>A0ABQ1H119</accession>
<reference evidence="2" key="1">
    <citation type="journal article" date="2019" name="Int. J. Syst. Evol. Microbiol.">
        <title>The Global Catalogue of Microorganisms (GCM) 10K type strain sequencing project: providing services to taxonomists for standard genome sequencing and annotation.</title>
        <authorList>
            <consortium name="The Broad Institute Genomics Platform"/>
            <consortium name="The Broad Institute Genome Sequencing Center for Infectious Disease"/>
            <person name="Wu L."/>
            <person name="Ma J."/>
        </authorList>
    </citation>
    <scope>NUCLEOTIDE SEQUENCE [LARGE SCALE GENOMIC DNA]</scope>
    <source>
        <strain evidence="2">CGMCC 1.12404</strain>
    </source>
</reference>
<organism evidence="1 2">
    <name type="scientific">Kroppenstedtia guangzhouensis</name>
    <dbReference type="NCBI Taxonomy" id="1274356"/>
    <lineage>
        <taxon>Bacteria</taxon>
        <taxon>Bacillati</taxon>
        <taxon>Bacillota</taxon>
        <taxon>Bacilli</taxon>
        <taxon>Bacillales</taxon>
        <taxon>Thermoactinomycetaceae</taxon>
        <taxon>Kroppenstedtia</taxon>
    </lineage>
</organism>
<gene>
    <name evidence="1" type="ORF">GCM10007416_30460</name>
</gene>
<dbReference type="EMBL" id="BMEX01000017">
    <property type="protein sequence ID" value="GGA55149.1"/>
    <property type="molecule type" value="Genomic_DNA"/>
</dbReference>
<comment type="caution">
    <text evidence="1">The sequence shown here is derived from an EMBL/GenBank/DDBJ whole genome shotgun (WGS) entry which is preliminary data.</text>
</comment>
<evidence type="ECO:0000313" key="1">
    <source>
        <dbReference type="EMBL" id="GGA55149.1"/>
    </source>
</evidence>
<keyword evidence="2" id="KW-1185">Reference proteome</keyword>
<dbReference type="InterPro" id="IPR005500">
    <property type="entry name" value="DUF309"/>
</dbReference>
<dbReference type="Pfam" id="PF03745">
    <property type="entry name" value="DUF309"/>
    <property type="match status" value="1"/>
</dbReference>
<name>A0ABQ1H119_9BACL</name>
<dbReference type="SUPFAM" id="SSF140663">
    <property type="entry name" value="TTHA0068-like"/>
    <property type="match status" value="1"/>
</dbReference>
<protein>
    <recommendedName>
        <fullName evidence="3">DUF309 domain-containing protein</fullName>
    </recommendedName>
</protein>
<dbReference type="Proteomes" id="UP000617979">
    <property type="component" value="Unassembled WGS sequence"/>
</dbReference>